<reference evidence="1 2" key="1">
    <citation type="submission" date="2020-03" db="EMBL/GenBank/DDBJ databases">
        <title>Genomic Encyclopedia of Type Strains, Phase III (KMG-III): the genomes of soil and plant-associated and newly described type strains.</title>
        <authorList>
            <person name="Whitman W."/>
        </authorList>
    </citation>
    <scope>NUCLEOTIDE SEQUENCE [LARGE SCALE GENOMIC DNA]</scope>
    <source>
        <strain evidence="1 2">CECT 8804</strain>
    </source>
</reference>
<proteinExistence type="predicted"/>
<name>A0ABX0TP52_9SPHN</name>
<dbReference type="EMBL" id="JAAOZC010000002">
    <property type="protein sequence ID" value="NIJ07191.1"/>
    <property type="molecule type" value="Genomic_DNA"/>
</dbReference>
<evidence type="ECO:0000313" key="2">
    <source>
        <dbReference type="Proteomes" id="UP000727456"/>
    </source>
</evidence>
<protein>
    <submittedName>
        <fullName evidence="1">Uncharacterized protein</fullName>
    </submittedName>
</protein>
<evidence type="ECO:0000313" key="1">
    <source>
        <dbReference type="EMBL" id="NIJ07191.1"/>
    </source>
</evidence>
<sequence>MRHATSTNRDARGGCFVRHPDEMSRRDRAWARIRRALVRLIIARMRSTSE</sequence>
<keyword evidence="2" id="KW-1185">Reference proteome</keyword>
<organism evidence="1 2">
    <name type="scientific">Sphingomonas vulcanisoli</name>
    <dbReference type="NCBI Taxonomy" id="1658060"/>
    <lineage>
        <taxon>Bacteria</taxon>
        <taxon>Pseudomonadati</taxon>
        <taxon>Pseudomonadota</taxon>
        <taxon>Alphaproteobacteria</taxon>
        <taxon>Sphingomonadales</taxon>
        <taxon>Sphingomonadaceae</taxon>
        <taxon>Sphingomonas</taxon>
    </lineage>
</organism>
<gene>
    <name evidence="1" type="ORF">FHS31_000787</name>
</gene>
<dbReference type="RefSeq" id="WP_167072078.1">
    <property type="nucleotide sequence ID" value="NZ_JAAOZC010000002.1"/>
</dbReference>
<comment type="caution">
    <text evidence="1">The sequence shown here is derived from an EMBL/GenBank/DDBJ whole genome shotgun (WGS) entry which is preliminary data.</text>
</comment>
<dbReference type="Proteomes" id="UP000727456">
    <property type="component" value="Unassembled WGS sequence"/>
</dbReference>
<accession>A0ABX0TP52</accession>